<protein>
    <submittedName>
        <fullName evidence="1">Uncharacterized protein</fullName>
    </submittedName>
</protein>
<comment type="caution">
    <text evidence="1">The sequence shown here is derived from an EMBL/GenBank/DDBJ whole genome shotgun (WGS) entry which is preliminary data.</text>
</comment>
<gene>
    <name evidence="1" type="ORF">MRB53_003300</name>
</gene>
<keyword evidence="2" id="KW-1185">Reference proteome</keyword>
<reference evidence="1 2" key="1">
    <citation type="journal article" date="2022" name="Hortic Res">
        <title>A haplotype resolved chromosomal level avocado genome allows analysis of novel avocado genes.</title>
        <authorList>
            <person name="Nath O."/>
            <person name="Fletcher S.J."/>
            <person name="Hayward A."/>
            <person name="Shaw L.M."/>
            <person name="Masouleh A.K."/>
            <person name="Furtado A."/>
            <person name="Henry R.J."/>
            <person name="Mitter N."/>
        </authorList>
    </citation>
    <scope>NUCLEOTIDE SEQUENCE [LARGE SCALE GENOMIC DNA]</scope>
    <source>
        <strain evidence="2">cv. Hass</strain>
    </source>
</reference>
<name>A0ACC2MWT9_PERAE</name>
<dbReference type="EMBL" id="CM056809">
    <property type="protein sequence ID" value="KAJ8650277.1"/>
    <property type="molecule type" value="Genomic_DNA"/>
</dbReference>
<organism evidence="1 2">
    <name type="scientific">Persea americana</name>
    <name type="common">Avocado</name>
    <dbReference type="NCBI Taxonomy" id="3435"/>
    <lineage>
        <taxon>Eukaryota</taxon>
        <taxon>Viridiplantae</taxon>
        <taxon>Streptophyta</taxon>
        <taxon>Embryophyta</taxon>
        <taxon>Tracheophyta</taxon>
        <taxon>Spermatophyta</taxon>
        <taxon>Magnoliopsida</taxon>
        <taxon>Magnoliidae</taxon>
        <taxon>Laurales</taxon>
        <taxon>Lauraceae</taxon>
        <taxon>Persea</taxon>
    </lineage>
</organism>
<evidence type="ECO:0000313" key="1">
    <source>
        <dbReference type="EMBL" id="KAJ8650277.1"/>
    </source>
</evidence>
<evidence type="ECO:0000313" key="2">
    <source>
        <dbReference type="Proteomes" id="UP001234297"/>
    </source>
</evidence>
<sequence length="134" mass="14345">MDPFLPSSSSVGSSSPPSTEALMEQVKLQLAQAHAEESLKTVRGKCFAKCITKPGTSLAGVKVAASPGVWIVISKLWESLAEHSSVHHTNVQPVILNPSRELQVSEAFDGQKSCMGDCHLHTISKVPLRPTSEN</sequence>
<accession>A0ACC2MWT9</accession>
<dbReference type="Proteomes" id="UP001234297">
    <property type="component" value="Chromosome 1"/>
</dbReference>
<proteinExistence type="predicted"/>